<sequence length="163" mass="18796">MAMPIYLWLYEEDGKLLKGSVEANGREGSIEVVGMQHDISIPDNDMTGAITGTRQHEAYTFEKEIDSSSPLLYRALTTGRTLAQAVFKYYRINHNGMEEEYFKVVLDNVKLCHIVPVMFDTKDGDFEHHGHIEHVGLRYEKISWDYIDGNIQHADSWKMRKTV</sequence>
<proteinExistence type="predicted"/>
<evidence type="ECO:0000313" key="2">
    <source>
        <dbReference type="Proteomes" id="UP000192769"/>
    </source>
</evidence>
<dbReference type="NCBIfam" id="TIGR03344">
    <property type="entry name" value="VI_effect_Hcp1"/>
    <property type="match status" value="1"/>
</dbReference>
<name>A0A1V9DCX7_9GAMM</name>
<dbReference type="SUPFAM" id="SSF141452">
    <property type="entry name" value="Hcp1-like"/>
    <property type="match status" value="1"/>
</dbReference>
<keyword evidence="2" id="KW-1185">Reference proteome</keyword>
<comment type="caution">
    <text evidence="1">The sequence shown here is derived from an EMBL/GenBank/DDBJ whole genome shotgun (WGS) entry which is preliminary data.</text>
</comment>
<evidence type="ECO:0000313" key="1">
    <source>
        <dbReference type="EMBL" id="OQP31638.1"/>
    </source>
</evidence>
<dbReference type="PANTHER" id="PTHR34319">
    <property type="entry name" value="MAJOR EXPORTED PROTEIN"/>
    <property type="match status" value="1"/>
</dbReference>
<dbReference type="EMBL" id="MWUE01000026">
    <property type="protein sequence ID" value="OQP31638.1"/>
    <property type="molecule type" value="Genomic_DNA"/>
</dbReference>
<dbReference type="Pfam" id="PF05638">
    <property type="entry name" value="T6SS_HCP"/>
    <property type="match status" value="1"/>
</dbReference>
<dbReference type="OrthoDB" id="5674026at2"/>
<dbReference type="RefSeq" id="WP_081140938.1">
    <property type="nucleotide sequence ID" value="NZ_MWUE01000026.1"/>
</dbReference>
<dbReference type="InterPro" id="IPR008514">
    <property type="entry name" value="T6SS_Hcp"/>
</dbReference>
<gene>
    <name evidence="1" type="ORF">B2J69_17645</name>
</gene>
<dbReference type="Gene3D" id="2.30.110.20">
    <property type="entry name" value="Hcp1-like"/>
    <property type="match status" value="1"/>
</dbReference>
<dbReference type="PANTHER" id="PTHR34319:SF6">
    <property type="entry name" value="MAJOR EXPORTED PROTEIN"/>
    <property type="match status" value="1"/>
</dbReference>
<dbReference type="InterPro" id="IPR036624">
    <property type="entry name" value="Hcp1-lik_sf"/>
</dbReference>
<reference evidence="1 2" key="1">
    <citation type="submission" date="2017-02" db="EMBL/GenBank/DDBJ databases">
        <title>Whole genome shotgun sequence of Pantoea agglomerans strain AS1 isolated from a cycad, Zamia floridana in Central Florida, USA.</title>
        <authorList>
            <person name="Lata P."/>
            <person name="Govindarajan S."/>
            <person name="Qi F."/>
            <person name="Li J.-L."/>
            <person name="Maurya S.K."/>
            <person name="Sahoo M.K."/>
        </authorList>
    </citation>
    <scope>NUCLEOTIDE SEQUENCE [LARGE SCALE GENOMIC DNA]</scope>
    <source>
        <strain evidence="1 2">AS1</strain>
    </source>
</reference>
<dbReference type="InterPro" id="IPR052947">
    <property type="entry name" value="T6SS_Hcp1_domain"/>
</dbReference>
<accession>A0A1V9DCX7</accession>
<protein>
    <submittedName>
        <fullName evidence="1">Hcp1 family type VI secretion system effector</fullName>
    </submittedName>
</protein>
<organism evidence="1 2">
    <name type="scientific">Pantoea latae</name>
    <dbReference type="NCBI Taxonomy" id="1964541"/>
    <lineage>
        <taxon>Bacteria</taxon>
        <taxon>Pseudomonadati</taxon>
        <taxon>Pseudomonadota</taxon>
        <taxon>Gammaproteobacteria</taxon>
        <taxon>Enterobacterales</taxon>
        <taxon>Erwiniaceae</taxon>
        <taxon>Pantoea</taxon>
    </lineage>
</organism>
<dbReference type="AlphaFoldDB" id="A0A1V9DCX7"/>
<dbReference type="Proteomes" id="UP000192769">
    <property type="component" value="Unassembled WGS sequence"/>
</dbReference>